<evidence type="ECO:0000256" key="6">
    <source>
        <dbReference type="ARBA" id="ARBA00022692"/>
    </source>
</evidence>
<dbReference type="Proteomes" id="UP000433309">
    <property type="component" value="Unassembled WGS sequence"/>
</dbReference>
<evidence type="ECO:0000256" key="13">
    <source>
        <dbReference type="ARBA" id="ARBA00023237"/>
    </source>
</evidence>
<evidence type="ECO:0000256" key="1">
    <source>
        <dbReference type="ARBA" id="ARBA00004571"/>
    </source>
</evidence>
<dbReference type="FunFam" id="2.40.170.20:FF:000005">
    <property type="entry name" value="TonB-dependent siderophore receptor"/>
    <property type="match status" value="1"/>
</dbReference>
<evidence type="ECO:0000256" key="4">
    <source>
        <dbReference type="ARBA" id="ARBA00022452"/>
    </source>
</evidence>
<gene>
    <name evidence="19" type="ORF">GJ699_25985</name>
</gene>
<dbReference type="PANTHER" id="PTHR32552:SF68">
    <property type="entry name" value="FERRICHROME OUTER MEMBRANE TRANSPORTER_PHAGE RECEPTOR"/>
    <property type="match status" value="1"/>
</dbReference>
<keyword evidence="10 15" id="KW-0798">TonB box</keyword>
<name>A0A6I2L589_9BURK</name>
<feature type="domain" description="TonB-dependent receptor-like beta-barrel" evidence="17">
    <location>
        <begin position="266"/>
        <end position="700"/>
    </location>
</feature>
<dbReference type="Gene3D" id="2.40.170.20">
    <property type="entry name" value="TonB-dependent receptor, beta-barrel domain"/>
    <property type="match status" value="1"/>
</dbReference>
<evidence type="ECO:0000256" key="10">
    <source>
        <dbReference type="ARBA" id="ARBA00023077"/>
    </source>
</evidence>
<evidence type="ECO:0000256" key="11">
    <source>
        <dbReference type="ARBA" id="ARBA00023136"/>
    </source>
</evidence>
<dbReference type="Gene3D" id="2.170.130.10">
    <property type="entry name" value="TonB-dependent receptor, plug domain"/>
    <property type="match status" value="1"/>
</dbReference>
<feature type="signal peptide" evidence="16">
    <location>
        <begin position="1"/>
        <end position="44"/>
    </location>
</feature>
<keyword evidence="5" id="KW-0410">Iron transport</keyword>
<accession>A0A6I2L589</accession>
<keyword evidence="13 14" id="KW-0998">Cell outer membrane</keyword>
<keyword evidence="20" id="KW-1185">Reference proteome</keyword>
<dbReference type="GO" id="GO:0015891">
    <property type="term" value="P:siderophore transport"/>
    <property type="evidence" value="ECO:0007669"/>
    <property type="project" value="InterPro"/>
</dbReference>
<keyword evidence="6 14" id="KW-0812">Transmembrane</keyword>
<dbReference type="Pfam" id="PF07715">
    <property type="entry name" value="Plug"/>
    <property type="match status" value="1"/>
</dbReference>
<evidence type="ECO:0000259" key="17">
    <source>
        <dbReference type="Pfam" id="PF00593"/>
    </source>
</evidence>
<reference evidence="19 20" key="1">
    <citation type="submission" date="2019-11" db="EMBL/GenBank/DDBJ databases">
        <title>Novel species isolated from a subtropical stream in China.</title>
        <authorList>
            <person name="Lu H."/>
        </authorList>
    </citation>
    <scope>NUCLEOTIDE SEQUENCE [LARGE SCALE GENOMIC DNA]</scope>
    <source>
        <strain evidence="19 20">FT80W</strain>
    </source>
</reference>
<feature type="domain" description="TonB-dependent receptor plug" evidence="18">
    <location>
        <begin position="92"/>
        <end position="193"/>
    </location>
</feature>
<dbReference type="AlphaFoldDB" id="A0A6I2L589"/>
<evidence type="ECO:0000259" key="18">
    <source>
        <dbReference type="Pfam" id="PF07715"/>
    </source>
</evidence>
<dbReference type="InterPro" id="IPR010105">
    <property type="entry name" value="TonB_sidphr_rcpt"/>
</dbReference>
<sequence length="730" mass="79490">MTKASHMKNNDNLPRPNHLRRSVLSLSLHAALAGVAFSGNSAHAQQGGPATDDKTLTTVTVSGTAIAETATGKVDGYVAKRSASATKTDTPLIETPQSVSVVTADQIEAQGSTSLREVLGYTPGVGIQGNGYRDADNIVLRGFSVDNSSIRRDGLRSPSNTFTGTQEPFGLERVDVLRGAASLLYGAAEPGGIVNLVTKRPTAETLHEISVEAGSYQRKQVTGDFGGALNEDGSLTYRFTALKRNSNTFIDFVPDNRLYVAPALTWKPSADTSITLLAQYQKSRYNRQWGVAPEGSLLYNPNGILPPGRNLGEPTDKKEDTHKNIAVLISHKLNEQTSLNFAARHSDALMHWNYAGRDSLLDDLRTLTRFAVQRMEHVKAWTVDAYLQSDFNTGALAHKVVVGVDGSDADNRRLRAYQFIAPLDLFAPVYGAKPYGDDGSDGYRRKERLVGVYAQDQIKVDQRWVAVVGARHDDVKYRNSDYFVTDWSEEKNSATTGSAGLVYLADGGVAPYVSYSQSFQPQSDSDRLGNRFKPTKGTQYEAGVRYQPPGSNTLLSAALYQLTQSNVLSPDPVDTDYSVQLGEVRARGLELEARTDISRALRLITSYTYTDAKITKASAADQASVGSRQPNTPRNMASAWADYQFSALGLPGLRLGGGVRYVGSTVSSGENYHVPAYTVVDAGLNFQQAHWKYALNVKNLADRSYLAECGSGYCNYGDPRQVLVTATYHW</sequence>
<dbReference type="InterPro" id="IPR000531">
    <property type="entry name" value="Beta-barrel_TonB"/>
</dbReference>
<dbReference type="GO" id="GO:0038023">
    <property type="term" value="F:signaling receptor activity"/>
    <property type="evidence" value="ECO:0007669"/>
    <property type="project" value="InterPro"/>
</dbReference>
<evidence type="ECO:0000313" key="19">
    <source>
        <dbReference type="EMBL" id="MRW93445.1"/>
    </source>
</evidence>
<keyword evidence="12 19" id="KW-0675">Receptor</keyword>
<dbReference type="NCBIfam" id="TIGR01783">
    <property type="entry name" value="TonB-siderophor"/>
    <property type="match status" value="1"/>
</dbReference>
<evidence type="ECO:0000256" key="5">
    <source>
        <dbReference type="ARBA" id="ARBA00022496"/>
    </source>
</evidence>
<comment type="caution">
    <text evidence="19">The sequence shown here is derived from an EMBL/GenBank/DDBJ whole genome shotgun (WGS) entry which is preliminary data.</text>
</comment>
<dbReference type="GO" id="GO:0015344">
    <property type="term" value="F:siderophore uptake transmembrane transporter activity"/>
    <property type="evidence" value="ECO:0007669"/>
    <property type="project" value="TreeGrafter"/>
</dbReference>
<dbReference type="Pfam" id="PF00593">
    <property type="entry name" value="TonB_dep_Rec_b-barrel"/>
    <property type="match status" value="1"/>
</dbReference>
<dbReference type="EMBL" id="WKJK01000017">
    <property type="protein sequence ID" value="MRW93445.1"/>
    <property type="molecule type" value="Genomic_DNA"/>
</dbReference>
<dbReference type="CDD" id="cd01347">
    <property type="entry name" value="ligand_gated_channel"/>
    <property type="match status" value="1"/>
</dbReference>
<evidence type="ECO:0000256" key="14">
    <source>
        <dbReference type="PROSITE-ProRule" id="PRU01360"/>
    </source>
</evidence>
<feature type="chain" id="PRO_5026263897" evidence="16">
    <location>
        <begin position="45"/>
        <end position="730"/>
    </location>
</feature>
<evidence type="ECO:0000256" key="15">
    <source>
        <dbReference type="RuleBase" id="RU003357"/>
    </source>
</evidence>
<evidence type="ECO:0000256" key="3">
    <source>
        <dbReference type="ARBA" id="ARBA00022448"/>
    </source>
</evidence>
<keyword evidence="8" id="KW-0408">Iron</keyword>
<evidence type="ECO:0000256" key="8">
    <source>
        <dbReference type="ARBA" id="ARBA00023004"/>
    </source>
</evidence>
<dbReference type="SUPFAM" id="SSF56935">
    <property type="entry name" value="Porins"/>
    <property type="match status" value="1"/>
</dbReference>
<dbReference type="PROSITE" id="PS52016">
    <property type="entry name" value="TONB_DEPENDENT_REC_3"/>
    <property type="match status" value="1"/>
</dbReference>
<evidence type="ECO:0000256" key="16">
    <source>
        <dbReference type="SAM" id="SignalP"/>
    </source>
</evidence>
<evidence type="ECO:0000256" key="7">
    <source>
        <dbReference type="ARBA" id="ARBA00022729"/>
    </source>
</evidence>
<evidence type="ECO:0000256" key="2">
    <source>
        <dbReference type="ARBA" id="ARBA00009810"/>
    </source>
</evidence>
<protein>
    <submittedName>
        <fullName evidence="19">TonB-dependent siderophore receptor</fullName>
    </submittedName>
</protein>
<keyword evidence="9" id="KW-0406">Ion transport</keyword>
<keyword evidence="4 14" id="KW-1134">Transmembrane beta strand</keyword>
<organism evidence="19 20">
    <name type="scientific">Duganella guangzhouensis</name>
    <dbReference type="NCBI Taxonomy" id="2666084"/>
    <lineage>
        <taxon>Bacteria</taxon>
        <taxon>Pseudomonadati</taxon>
        <taxon>Pseudomonadota</taxon>
        <taxon>Betaproteobacteria</taxon>
        <taxon>Burkholderiales</taxon>
        <taxon>Oxalobacteraceae</taxon>
        <taxon>Telluria group</taxon>
        <taxon>Duganella</taxon>
    </lineage>
</organism>
<comment type="similarity">
    <text evidence="2 14 15">Belongs to the TonB-dependent receptor family.</text>
</comment>
<dbReference type="InterPro" id="IPR036942">
    <property type="entry name" value="Beta-barrel_TonB_sf"/>
</dbReference>
<comment type="subcellular location">
    <subcellularLocation>
        <location evidence="1 14">Cell outer membrane</location>
        <topology evidence="1 14">Multi-pass membrane protein</topology>
    </subcellularLocation>
</comment>
<keyword evidence="7 16" id="KW-0732">Signal</keyword>
<keyword evidence="11 14" id="KW-0472">Membrane</keyword>
<dbReference type="FunFam" id="2.170.130.10:FF:000001">
    <property type="entry name" value="Catecholate siderophore TonB-dependent receptor"/>
    <property type="match status" value="1"/>
</dbReference>
<dbReference type="InterPro" id="IPR012910">
    <property type="entry name" value="Plug_dom"/>
</dbReference>
<dbReference type="InterPro" id="IPR039426">
    <property type="entry name" value="TonB-dep_rcpt-like"/>
</dbReference>
<keyword evidence="3 14" id="KW-0813">Transport</keyword>
<dbReference type="GO" id="GO:0009279">
    <property type="term" value="C:cell outer membrane"/>
    <property type="evidence" value="ECO:0007669"/>
    <property type="project" value="UniProtKB-SubCell"/>
</dbReference>
<proteinExistence type="inferred from homology"/>
<evidence type="ECO:0000313" key="20">
    <source>
        <dbReference type="Proteomes" id="UP000433309"/>
    </source>
</evidence>
<evidence type="ECO:0000256" key="9">
    <source>
        <dbReference type="ARBA" id="ARBA00023065"/>
    </source>
</evidence>
<dbReference type="PANTHER" id="PTHR32552">
    <property type="entry name" value="FERRICHROME IRON RECEPTOR-RELATED"/>
    <property type="match status" value="1"/>
</dbReference>
<evidence type="ECO:0000256" key="12">
    <source>
        <dbReference type="ARBA" id="ARBA00023170"/>
    </source>
</evidence>
<dbReference type="InterPro" id="IPR037066">
    <property type="entry name" value="Plug_dom_sf"/>
</dbReference>